<dbReference type="RefSeq" id="WP_041110471.1">
    <property type="nucleotide sequence ID" value="NZ_CP004373.1"/>
</dbReference>
<dbReference type="InterPro" id="IPR003593">
    <property type="entry name" value="AAA+_ATPase"/>
</dbReference>
<reference evidence="6 7" key="1">
    <citation type="journal article" date="2015" name="Appl. Microbiol. Biotechnol.">
        <title>The consequence of an additional NADH dehydrogenase paralog on the growth of Gluconobacter oxydans DSM3504.</title>
        <authorList>
            <person name="Kostner D."/>
            <person name="Luchterhand B."/>
            <person name="Junker A."/>
            <person name="Volland S."/>
            <person name="Daniel R."/>
            <person name="Buchs J."/>
            <person name="Liebl W."/>
            <person name="Ehrenreich A."/>
        </authorList>
    </citation>
    <scope>NUCLEOTIDE SEQUENCE [LARGE SCALE GENOMIC DNA]</scope>
    <source>
        <strain evidence="6">DSM 3504</strain>
    </source>
</reference>
<dbReference type="Gene3D" id="3.30.230.10">
    <property type="match status" value="1"/>
</dbReference>
<keyword evidence="2" id="KW-0547">Nucleotide-binding</keyword>
<dbReference type="InterPro" id="IPR020568">
    <property type="entry name" value="Ribosomal_Su5_D2-typ_SF"/>
</dbReference>
<feature type="domain" description="MCM C-terminal AAA(+) ATPase" evidence="5">
    <location>
        <begin position="297"/>
        <end position="392"/>
    </location>
</feature>
<evidence type="ECO:0000313" key="6">
    <source>
        <dbReference type="EMBL" id="AHK70002.1"/>
    </source>
</evidence>
<dbReference type="HOGENOM" id="CLU_026145_1_1_5"/>
<dbReference type="NCBIfam" id="TIGR00368">
    <property type="entry name" value="YifB family Mg chelatase-like AAA ATPase"/>
    <property type="match status" value="1"/>
</dbReference>
<dbReference type="Pfam" id="PF01078">
    <property type="entry name" value="Mg_chelatase"/>
    <property type="match status" value="1"/>
</dbReference>
<dbReference type="GO" id="GO:0003677">
    <property type="term" value="F:DNA binding"/>
    <property type="evidence" value="ECO:0007669"/>
    <property type="project" value="InterPro"/>
</dbReference>
<dbReference type="InterPro" id="IPR004482">
    <property type="entry name" value="Mg_chelat-rel"/>
</dbReference>
<dbReference type="InterPro" id="IPR025158">
    <property type="entry name" value="Mg_chelat-rel_C"/>
</dbReference>
<dbReference type="SMART" id="SM00382">
    <property type="entry name" value="AAA"/>
    <property type="match status" value="1"/>
</dbReference>
<dbReference type="InterPro" id="IPR045006">
    <property type="entry name" value="CHLI-like"/>
</dbReference>
<dbReference type="SUPFAM" id="SSF52540">
    <property type="entry name" value="P-loop containing nucleoside triphosphate hydrolases"/>
    <property type="match status" value="1"/>
</dbReference>
<dbReference type="PANTHER" id="PTHR32039">
    <property type="entry name" value="MAGNESIUM-CHELATASE SUBUNIT CHLI"/>
    <property type="match status" value="1"/>
</dbReference>
<keyword evidence="3" id="KW-0067">ATP-binding</keyword>
<dbReference type="InterPro" id="IPR014721">
    <property type="entry name" value="Ribsml_uS5_D2-typ_fold_subgr"/>
</dbReference>
<evidence type="ECO:0000256" key="2">
    <source>
        <dbReference type="ARBA" id="ARBA00022741"/>
    </source>
</evidence>
<evidence type="ECO:0000313" key="7">
    <source>
        <dbReference type="Proteomes" id="UP000031656"/>
    </source>
</evidence>
<dbReference type="GeneID" id="56904317"/>
<dbReference type="GO" id="GO:0005524">
    <property type="term" value="F:ATP binding"/>
    <property type="evidence" value="ECO:0007669"/>
    <property type="project" value="UniProtKB-KW"/>
</dbReference>
<dbReference type="PROSITE" id="PS50051">
    <property type="entry name" value="MCM_2"/>
    <property type="match status" value="1"/>
</dbReference>
<dbReference type="InterPro" id="IPR027417">
    <property type="entry name" value="P-loop_NTPase"/>
</dbReference>
<evidence type="ECO:0000256" key="1">
    <source>
        <dbReference type="ARBA" id="ARBA00006354"/>
    </source>
</evidence>
<sequence>MTSPSPHTPALARIQSFAFSGIEAVPVTVEVQVSSGLPAFLVVGLADKSVGEARERVRAALTAMGLALPPKRILVNLVPADLLKEGAHFDLPIALGLLCAMGILSFEAVSAYAAVGELSLDGRINPVAGVLSAAIGAVQDELGLICPAAQALEARWGNDSTDVLGAPTLAALVSHFQGQQILSPAPLPTEHVIEYGPDLADVKGMAIGRRALEIAAAGAHSMLMSGPPGAGKSMLASRLPGILPNLTREEALETSRIHSVSGILQNGRLVVRPPYRAPHHSASLPAIVGGGAKARPGEVSLANNGVLFLDELPEFSRSCLESLRQPIETGSISIVRAAHHTTYPARFQFIGAMNPCRCGYLGDPERSCRKAPRCGEDYTAKISGPMLDRMDLCVQIEPLSPIDISRAPKGESSAKVRARVEIARQRQIDRQDVPNSQVSPDQLDMDDDARSLAEQAAEKLRLSNRGITRLIRVSRTIADLEGTQSIQRHHVAEALTFRRR</sequence>
<dbReference type="PANTHER" id="PTHR32039:SF7">
    <property type="entry name" value="COMPETENCE PROTEIN COMM"/>
    <property type="match status" value="1"/>
</dbReference>
<evidence type="ECO:0000256" key="3">
    <source>
        <dbReference type="ARBA" id="ARBA00022840"/>
    </source>
</evidence>
<dbReference type="SUPFAM" id="SSF54211">
    <property type="entry name" value="Ribosomal protein S5 domain 2-like"/>
    <property type="match status" value="1"/>
</dbReference>
<dbReference type="InterPro" id="IPR001208">
    <property type="entry name" value="MCM_dom"/>
</dbReference>
<dbReference type="Gene3D" id="3.40.50.300">
    <property type="entry name" value="P-loop containing nucleotide triphosphate hydrolases"/>
    <property type="match status" value="1"/>
</dbReference>
<accession>A0A067Z1U2</accession>
<dbReference type="Pfam" id="PF13335">
    <property type="entry name" value="Mg_chelatase_C"/>
    <property type="match status" value="1"/>
</dbReference>
<dbReference type="Proteomes" id="UP000031656">
    <property type="component" value="Chromosome"/>
</dbReference>
<name>A0A067Z1U2_GLUOY</name>
<dbReference type="EMBL" id="CP004373">
    <property type="protein sequence ID" value="AHK70002.1"/>
    <property type="molecule type" value="Genomic_DNA"/>
</dbReference>
<organism evidence="6 7">
    <name type="scientific">Gluconobacter oxydans DSM 3504</name>
    <dbReference type="NCBI Taxonomy" id="1288313"/>
    <lineage>
        <taxon>Bacteria</taxon>
        <taxon>Pseudomonadati</taxon>
        <taxon>Pseudomonadota</taxon>
        <taxon>Alphaproteobacteria</taxon>
        <taxon>Acetobacterales</taxon>
        <taxon>Acetobacteraceae</taxon>
        <taxon>Gluconobacter</taxon>
    </lineage>
</organism>
<evidence type="ECO:0000259" key="5">
    <source>
        <dbReference type="PROSITE" id="PS50051"/>
    </source>
</evidence>
<dbReference type="InterPro" id="IPR000523">
    <property type="entry name" value="Mg_chelatse_chII-like_cat_dom"/>
</dbReference>
<dbReference type="Pfam" id="PF13541">
    <property type="entry name" value="ChlI"/>
    <property type="match status" value="1"/>
</dbReference>
<dbReference type="KEGG" id="goy:GLS_c00690"/>
<comment type="similarity">
    <text evidence="1">Belongs to the Mg-chelatase subunits D/I family. ComM subfamily.</text>
</comment>
<dbReference type="AlphaFoldDB" id="A0A067Z1U2"/>
<protein>
    <submittedName>
        <fullName evidence="6">Mg chelatase-like protein</fullName>
    </submittedName>
</protein>
<feature type="region of interest" description="Disordered" evidence="4">
    <location>
        <begin position="425"/>
        <end position="444"/>
    </location>
</feature>
<gene>
    <name evidence="6" type="ORF">GLS_c00690</name>
</gene>
<proteinExistence type="inferred from homology"/>
<evidence type="ECO:0000256" key="4">
    <source>
        <dbReference type="SAM" id="MobiDB-lite"/>
    </source>
</evidence>